<name>A0A6S6TL64_9BACT</name>
<reference evidence="1" key="1">
    <citation type="submission" date="2020-01" db="EMBL/GenBank/DDBJ databases">
        <authorList>
            <person name="Meier V. D."/>
            <person name="Meier V D."/>
        </authorList>
    </citation>
    <scope>NUCLEOTIDE SEQUENCE</scope>
    <source>
        <strain evidence="1">HLG_WM_MAG_03</strain>
    </source>
</reference>
<proteinExistence type="predicted"/>
<organism evidence="1">
    <name type="scientific">uncultured Sulfurovum sp</name>
    <dbReference type="NCBI Taxonomy" id="269237"/>
    <lineage>
        <taxon>Bacteria</taxon>
        <taxon>Pseudomonadati</taxon>
        <taxon>Campylobacterota</taxon>
        <taxon>Epsilonproteobacteria</taxon>
        <taxon>Campylobacterales</taxon>
        <taxon>Sulfurovaceae</taxon>
        <taxon>Sulfurovum</taxon>
        <taxon>environmental samples</taxon>
    </lineage>
</organism>
<evidence type="ECO:0000313" key="1">
    <source>
        <dbReference type="EMBL" id="CAA6820005.1"/>
    </source>
</evidence>
<sequence>MSATMDFTKKFIFVDYKASFPLLEEYDKKYPKLKAELEVIDDLQASVMVRLFLTSQTVPFKPNETTLLALLRSSVALIRQNALYCFDSYYAHEIDSLSNHNFWISGSVENYKLAEIRKVLKEKESKAVTRLSKNVDYLVVGEKSKLHALPTNVKVASTLSFITLLDAPVEVETIEEESIDETEESLLVEKLLETNNDELLALFESINKEDLVEDVLALILGMYKVHPEKTIRVAAKNLLEKESSNCIKELLNFCEARNFLNAKYTVGMEEMEKIKGFNIDLFLYYLVKVQKNHLGKEYLARLDSHWTERFLEESTLLNQEQVELFGKAGERFVFAKNIENFTVHAASPVVWNMDWLKCLEVIEKKEVIVLPKENMLYLLDTLVLESKELKLAGELAIKILHIKKCKTLEIAENFSVESLEKLSFEGCSFNMQGLKSFFEKSSLPNLKHLSFKGFANYKVPKGWEEFLKEKFPNAEIEV</sequence>
<protein>
    <submittedName>
        <fullName evidence="1">Uncharacterized protein</fullName>
    </submittedName>
</protein>
<gene>
    <name evidence="1" type="ORF">HELGO_WM52286</name>
</gene>
<accession>A0A6S6TL64</accession>
<dbReference type="EMBL" id="CACVAR010000307">
    <property type="protein sequence ID" value="CAA6820005.1"/>
    <property type="molecule type" value="Genomic_DNA"/>
</dbReference>
<dbReference type="AlphaFoldDB" id="A0A6S6TL64"/>
<dbReference type="Gene3D" id="3.40.50.10190">
    <property type="entry name" value="BRCT domain"/>
    <property type="match status" value="1"/>
</dbReference>
<dbReference type="InterPro" id="IPR036420">
    <property type="entry name" value="BRCT_dom_sf"/>
</dbReference>